<evidence type="ECO:0000313" key="3">
    <source>
        <dbReference type="Proteomes" id="UP001172101"/>
    </source>
</evidence>
<accession>A0AA40DXS2</accession>
<dbReference type="InterPro" id="IPR056935">
    <property type="entry name" value="Rv0428c-like_C"/>
</dbReference>
<dbReference type="AlphaFoldDB" id="A0AA40DXS2"/>
<dbReference type="SUPFAM" id="SSF55729">
    <property type="entry name" value="Acyl-CoA N-acyltransferases (Nat)"/>
    <property type="match status" value="1"/>
</dbReference>
<dbReference type="InterPro" id="IPR000182">
    <property type="entry name" value="GNAT_dom"/>
</dbReference>
<evidence type="ECO:0000259" key="1">
    <source>
        <dbReference type="PROSITE" id="PS51186"/>
    </source>
</evidence>
<keyword evidence="3" id="KW-1185">Reference proteome</keyword>
<name>A0AA40DXS2_9PEZI</name>
<sequence length="265" mass="29116">MASPSLIRRVEEALFGAWPALAHGFDDGWVLRFADGYTKRSNSVTPTYPALDGDTDVEAKIDRAEAWYRARSLPPVFRSTPLADPTDLDERLAARGYTIWSPCRALYLSSLTAETLPPFPESVSLRVDTNPREGWLEAAQALMPLISSHEATLRRMLDAIVPEARFGAIYEDGQPLGVAFVVVQGALMTTFHVLTAPKARRRGLMRALLARLAGWAMDEGATAGALFVGVKNVAAGTLYERLGYEELYRYHYRVAPEVLGGSVVC</sequence>
<comment type="caution">
    <text evidence="2">The sequence shown here is derived from an EMBL/GenBank/DDBJ whole genome shotgun (WGS) entry which is preliminary data.</text>
</comment>
<dbReference type="PROSITE" id="PS51186">
    <property type="entry name" value="GNAT"/>
    <property type="match status" value="1"/>
</dbReference>
<dbReference type="RefSeq" id="XP_060296355.1">
    <property type="nucleotide sequence ID" value="XM_060445398.1"/>
</dbReference>
<dbReference type="Pfam" id="PF24553">
    <property type="entry name" value="Rv0428c_C"/>
    <property type="match status" value="1"/>
</dbReference>
<dbReference type="CDD" id="cd04301">
    <property type="entry name" value="NAT_SF"/>
    <property type="match status" value="1"/>
</dbReference>
<dbReference type="Gene3D" id="3.40.630.30">
    <property type="match status" value="1"/>
</dbReference>
<protein>
    <submittedName>
        <fullName evidence="2">Acyl-CoA N-acyltransferase</fullName>
    </submittedName>
</protein>
<organism evidence="2 3">
    <name type="scientific">Lasiosphaeria miniovina</name>
    <dbReference type="NCBI Taxonomy" id="1954250"/>
    <lineage>
        <taxon>Eukaryota</taxon>
        <taxon>Fungi</taxon>
        <taxon>Dikarya</taxon>
        <taxon>Ascomycota</taxon>
        <taxon>Pezizomycotina</taxon>
        <taxon>Sordariomycetes</taxon>
        <taxon>Sordariomycetidae</taxon>
        <taxon>Sordariales</taxon>
        <taxon>Lasiosphaeriaceae</taxon>
        <taxon>Lasiosphaeria</taxon>
    </lineage>
</organism>
<dbReference type="Proteomes" id="UP001172101">
    <property type="component" value="Unassembled WGS sequence"/>
</dbReference>
<dbReference type="GeneID" id="85328668"/>
<dbReference type="EMBL" id="JAUIRO010000004">
    <property type="protein sequence ID" value="KAK0717562.1"/>
    <property type="molecule type" value="Genomic_DNA"/>
</dbReference>
<feature type="domain" description="N-acetyltransferase" evidence="1">
    <location>
        <begin position="123"/>
        <end position="259"/>
    </location>
</feature>
<dbReference type="GO" id="GO:0016747">
    <property type="term" value="F:acyltransferase activity, transferring groups other than amino-acyl groups"/>
    <property type="evidence" value="ECO:0007669"/>
    <property type="project" value="InterPro"/>
</dbReference>
<proteinExistence type="predicted"/>
<dbReference type="InterPro" id="IPR016181">
    <property type="entry name" value="Acyl_CoA_acyltransferase"/>
</dbReference>
<gene>
    <name evidence="2" type="ORF">B0T26DRAFT_751600</name>
</gene>
<evidence type="ECO:0000313" key="2">
    <source>
        <dbReference type="EMBL" id="KAK0717562.1"/>
    </source>
</evidence>
<reference evidence="2" key="1">
    <citation type="submission" date="2023-06" db="EMBL/GenBank/DDBJ databases">
        <title>Genome-scale phylogeny and comparative genomics of the fungal order Sordariales.</title>
        <authorList>
            <consortium name="Lawrence Berkeley National Laboratory"/>
            <person name="Hensen N."/>
            <person name="Bonometti L."/>
            <person name="Westerberg I."/>
            <person name="Brannstrom I.O."/>
            <person name="Guillou S."/>
            <person name="Cros-Aarteil S."/>
            <person name="Calhoun S."/>
            <person name="Haridas S."/>
            <person name="Kuo A."/>
            <person name="Mondo S."/>
            <person name="Pangilinan J."/>
            <person name="Riley R."/>
            <person name="LaButti K."/>
            <person name="Andreopoulos B."/>
            <person name="Lipzen A."/>
            <person name="Chen C."/>
            <person name="Yanf M."/>
            <person name="Daum C."/>
            <person name="Ng V."/>
            <person name="Clum A."/>
            <person name="Steindorff A."/>
            <person name="Ohm R."/>
            <person name="Martin F."/>
            <person name="Silar P."/>
            <person name="Natvig D."/>
            <person name="Lalanne C."/>
            <person name="Gautier V."/>
            <person name="Ament-velasquez S.L."/>
            <person name="Kruys A."/>
            <person name="Hutchinson M.I."/>
            <person name="Powell A.J."/>
            <person name="Barry K."/>
            <person name="Miller A.N."/>
            <person name="Grigoriev I.V."/>
            <person name="Debuchy R."/>
            <person name="Gladieux P."/>
            <person name="Thoren M.H."/>
            <person name="Johannesson H."/>
        </authorList>
    </citation>
    <scope>NUCLEOTIDE SEQUENCE</scope>
    <source>
        <strain evidence="2">SMH2392-1A</strain>
    </source>
</reference>